<dbReference type="Proteomes" id="UP000284250">
    <property type="component" value="Unassembled WGS sequence"/>
</dbReference>
<protein>
    <submittedName>
        <fullName evidence="3">Uncharacterized protein</fullName>
    </submittedName>
</protein>
<keyword evidence="2" id="KW-0812">Transmembrane</keyword>
<comment type="caution">
    <text evidence="3">The sequence shown here is derived from an EMBL/GenBank/DDBJ whole genome shotgun (WGS) entry which is preliminary data.</text>
</comment>
<keyword evidence="2" id="KW-1133">Transmembrane helix</keyword>
<evidence type="ECO:0000256" key="2">
    <source>
        <dbReference type="SAM" id="Phobius"/>
    </source>
</evidence>
<proteinExistence type="predicted"/>
<accession>A0A418QRQ1</accession>
<evidence type="ECO:0000256" key="1">
    <source>
        <dbReference type="SAM" id="MobiDB-lite"/>
    </source>
</evidence>
<evidence type="ECO:0000313" key="3">
    <source>
        <dbReference type="EMBL" id="RIY07957.1"/>
    </source>
</evidence>
<dbReference type="EMBL" id="QYCN01000025">
    <property type="protein sequence ID" value="RIY07957.1"/>
    <property type="molecule type" value="Genomic_DNA"/>
</dbReference>
<name>A0A418QRQ1_9BACT</name>
<reference evidence="3 4" key="1">
    <citation type="submission" date="2019-01" db="EMBL/GenBank/DDBJ databases">
        <title>Hymenobacter humicola sp. nov., isolated from soils in Antarctica.</title>
        <authorList>
            <person name="Sedlacek I."/>
            <person name="Holochova P."/>
            <person name="Kralova S."/>
            <person name="Pantucek R."/>
            <person name="Stankova E."/>
            <person name="Vrbovska V."/>
            <person name="Kristofova L."/>
            <person name="Svec P."/>
            <person name="Busse H.-J."/>
        </authorList>
    </citation>
    <scope>NUCLEOTIDE SEQUENCE [LARGE SCALE GENOMIC DNA]</scope>
    <source>
        <strain evidence="3 4">CCM 8852</strain>
    </source>
</reference>
<feature type="region of interest" description="Disordered" evidence="1">
    <location>
        <begin position="1"/>
        <end position="29"/>
    </location>
</feature>
<sequence length="60" mass="6525">MSAVTPSTHRPGSRRRRNYSRLQTDQKAETRSKYITASILGLILFALLASLGVIAANAGH</sequence>
<dbReference type="RefSeq" id="WP_119656694.1">
    <property type="nucleotide sequence ID" value="NZ_JBHUOI010000047.1"/>
</dbReference>
<dbReference type="AlphaFoldDB" id="A0A418QRQ1"/>
<feature type="transmembrane region" description="Helical" evidence="2">
    <location>
        <begin position="34"/>
        <end position="56"/>
    </location>
</feature>
<organism evidence="3 4">
    <name type="scientific">Hymenobacter rubripertinctus</name>
    <dbReference type="NCBI Taxonomy" id="2029981"/>
    <lineage>
        <taxon>Bacteria</taxon>
        <taxon>Pseudomonadati</taxon>
        <taxon>Bacteroidota</taxon>
        <taxon>Cytophagia</taxon>
        <taxon>Cytophagales</taxon>
        <taxon>Hymenobacteraceae</taxon>
        <taxon>Hymenobacter</taxon>
    </lineage>
</organism>
<keyword evidence="4" id="KW-1185">Reference proteome</keyword>
<keyword evidence="2" id="KW-0472">Membrane</keyword>
<gene>
    <name evidence="3" type="ORF">D0T11_15415</name>
</gene>
<evidence type="ECO:0000313" key="4">
    <source>
        <dbReference type="Proteomes" id="UP000284250"/>
    </source>
</evidence>